<feature type="signal peptide" evidence="2">
    <location>
        <begin position="1"/>
        <end position="22"/>
    </location>
</feature>
<feature type="compositionally biased region" description="Low complexity" evidence="1">
    <location>
        <begin position="68"/>
        <end position="85"/>
    </location>
</feature>
<feature type="chain" id="PRO_5027857178" evidence="2">
    <location>
        <begin position="23"/>
        <end position="580"/>
    </location>
</feature>
<evidence type="ECO:0000256" key="2">
    <source>
        <dbReference type="SAM" id="SignalP"/>
    </source>
</evidence>
<feature type="compositionally biased region" description="Acidic residues" evidence="1">
    <location>
        <begin position="461"/>
        <end position="506"/>
    </location>
</feature>
<keyword evidence="2" id="KW-0732">Signal</keyword>
<protein>
    <submittedName>
        <fullName evidence="3">Uncharacterized protein</fullName>
    </submittedName>
</protein>
<name>A0A6V7Q5N7_ANACO</name>
<sequence length="580" mass="65301">MTDGNVISFSLLISTPLGLTVSCNTMKDSHSSIGGPLGEVLVSLSESSNNNSPSFCLTIPPPPPSKNTPPQNKTCPPLSTPHSSSPSPPSHLHRPPHKPPSPLPNPNPNPNPSLFLPIRAFPSSSSSSSSSSVVVAAGRSKKDKKGGGGGGRIEGGGDVRREAKANARRRSRRLAENLFYRRRKLGGGGNSADSFSEEELQMIGLGYDRSVRFMSGPDDPNLRHPHDWYKYGSFGPYSWRGVVRIEQFDMAAQFSRRLAELDASVGLRYFWVFVRHPKWRPGDLPWRQWTLVAEVAVEAGEQQRIDKWSLMGRLGNQTRAMITQCAAWMRPDVIYVKRPVYQCRFEPQDGFFRPLGPLLDPDTESSFVFELDGAPCTYFGGLCRMVKVSPKAYVDDVVNAYERLGDDAKSRCLEFLLTNHPTELLHPYTKEWKVKLEEMELGCDAPDESDDETQITDWIEDDHDDTDDADEEEEEDNEVIDVGAEEDEEEEEEEVERNPEESEEYWNEQWKKAVSSSEEMEKLVKRSVEVSTEYYKSQMREEKEREERMREEKTASVGVVEPVQSKAEWENEGTEVGTGE</sequence>
<gene>
    <name evidence="3" type="ORF">CB5_LOCUS21367</name>
</gene>
<organism evidence="3">
    <name type="scientific">Ananas comosus var. bracteatus</name>
    <name type="common">red pineapple</name>
    <dbReference type="NCBI Taxonomy" id="296719"/>
    <lineage>
        <taxon>Eukaryota</taxon>
        <taxon>Viridiplantae</taxon>
        <taxon>Streptophyta</taxon>
        <taxon>Embryophyta</taxon>
        <taxon>Tracheophyta</taxon>
        <taxon>Spermatophyta</taxon>
        <taxon>Magnoliopsida</taxon>
        <taxon>Liliopsida</taxon>
        <taxon>Poales</taxon>
        <taxon>Bromeliaceae</taxon>
        <taxon>Bromelioideae</taxon>
        <taxon>Ananas</taxon>
    </lineage>
</organism>
<dbReference type="PANTHER" id="PTHR37911:SF1">
    <property type="entry name" value="OS04G0497900 PROTEIN"/>
    <property type="match status" value="1"/>
</dbReference>
<feature type="compositionally biased region" description="Pro residues" evidence="1">
    <location>
        <begin position="98"/>
        <end position="111"/>
    </location>
</feature>
<evidence type="ECO:0000256" key="1">
    <source>
        <dbReference type="SAM" id="MobiDB-lite"/>
    </source>
</evidence>
<dbReference type="PANTHER" id="PTHR37911">
    <property type="entry name" value="OSJNBA0067K08.20 PROTEIN"/>
    <property type="match status" value="1"/>
</dbReference>
<feature type="region of interest" description="Disordered" evidence="1">
    <location>
        <begin position="461"/>
        <end position="513"/>
    </location>
</feature>
<feature type="region of interest" description="Disordered" evidence="1">
    <location>
        <begin position="51"/>
        <end position="170"/>
    </location>
</feature>
<feature type="compositionally biased region" description="Low complexity" evidence="1">
    <location>
        <begin position="112"/>
        <end position="135"/>
    </location>
</feature>
<dbReference type="AlphaFoldDB" id="A0A6V7Q5N7"/>
<reference evidence="3" key="1">
    <citation type="submission" date="2020-07" db="EMBL/GenBank/DDBJ databases">
        <authorList>
            <person name="Lin J."/>
        </authorList>
    </citation>
    <scope>NUCLEOTIDE SEQUENCE</scope>
</reference>
<dbReference type="EMBL" id="LR862133">
    <property type="protein sequence ID" value="CAD1838156.1"/>
    <property type="molecule type" value="Genomic_DNA"/>
</dbReference>
<feature type="region of interest" description="Disordered" evidence="1">
    <location>
        <begin position="534"/>
        <end position="580"/>
    </location>
</feature>
<feature type="compositionally biased region" description="Basic and acidic residues" evidence="1">
    <location>
        <begin position="538"/>
        <end position="554"/>
    </location>
</feature>
<proteinExistence type="predicted"/>
<accession>A0A6V7Q5N7</accession>
<evidence type="ECO:0000313" key="3">
    <source>
        <dbReference type="EMBL" id="CAD1838156.1"/>
    </source>
</evidence>
<feature type="compositionally biased region" description="Basic and acidic residues" evidence="1">
    <location>
        <begin position="155"/>
        <end position="165"/>
    </location>
</feature>